<sequence length="137" mass="14852">MERARRSPEPELGADTTRDNATRVKAYVTLEMSLISVFGTTTALKAWARGNGRQCSQGILGDKGRLARQIVSVYEHMLSSNMSSEGTVSASCHVLNQDTKGNNTILKEGRFPKTAPAAVLTIPVLADRALLVYQTKS</sequence>
<organism evidence="1 2">
    <name type="scientific">Actinidia rufa</name>
    <dbReference type="NCBI Taxonomy" id="165716"/>
    <lineage>
        <taxon>Eukaryota</taxon>
        <taxon>Viridiplantae</taxon>
        <taxon>Streptophyta</taxon>
        <taxon>Embryophyta</taxon>
        <taxon>Tracheophyta</taxon>
        <taxon>Spermatophyta</taxon>
        <taxon>Magnoliopsida</taxon>
        <taxon>eudicotyledons</taxon>
        <taxon>Gunneridae</taxon>
        <taxon>Pentapetalae</taxon>
        <taxon>asterids</taxon>
        <taxon>Ericales</taxon>
        <taxon>Actinidiaceae</taxon>
        <taxon>Actinidia</taxon>
    </lineage>
</organism>
<proteinExistence type="predicted"/>
<evidence type="ECO:0000313" key="2">
    <source>
        <dbReference type="Proteomes" id="UP000585474"/>
    </source>
</evidence>
<reference evidence="1 2" key="1">
    <citation type="submission" date="2019-07" db="EMBL/GenBank/DDBJ databases">
        <title>De Novo Assembly of kiwifruit Actinidia rufa.</title>
        <authorList>
            <person name="Sugita-Konishi S."/>
            <person name="Sato K."/>
            <person name="Mori E."/>
            <person name="Abe Y."/>
            <person name="Kisaki G."/>
            <person name="Hamano K."/>
            <person name="Suezawa K."/>
            <person name="Otani M."/>
            <person name="Fukuda T."/>
            <person name="Manabe T."/>
            <person name="Gomi K."/>
            <person name="Tabuchi M."/>
            <person name="Akimitsu K."/>
            <person name="Kataoka I."/>
        </authorList>
    </citation>
    <scope>NUCLEOTIDE SEQUENCE [LARGE SCALE GENOMIC DNA]</scope>
    <source>
        <strain evidence="2">cv. Fuchu</strain>
    </source>
</reference>
<protein>
    <submittedName>
        <fullName evidence="1">Uncharacterized protein</fullName>
    </submittedName>
</protein>
<comment type="caution">
    <text evidence="1">The sequence shown here is derived from an EMBL/GenBank/DDBJ whole genome shotgun (WGS) entry which is preliminary data.</text>
</comment>
<evidence type="ECO:0000313" key="1">
    <source>
        <dbReference type="EMBL" id="GFY86115.1"/>
    </source>
</evidence>
<gene>
    <name evidence="1" type="ORF">Acr_04g0008530</name>
</gene>
<accession>A0A7J0EI04</accession>
<dbReference type="Proteomes" id="UP000585474">
    <property type="component" value="Unassembled WGS sequence"/>
</dbReference>
<keyword evidence="2" id="KW-1185">Reference proteome</keyword>
<name>A0A7J0EI04_9ERIC</name>
<dbReference type="EMBL" id="BJWL01000004">
    <property type="protein sequence ID" value="GFY86115.1"/>
    <property type="molecule type" value="Genomic_DNA"/>
</dbReference>
<dbReference type="AlphaFoldDB" id="A0A7J0EI04"/>